<protein>
    <submittedName>
        <fullName evidence="3">Uncharacterized protein</fullName>
    </submittedName>
</protein>
<keyword evidence="2" id="KW-0812">Transmembrane</keyword>
<evidence type="ECO:0000313" key="4">
    <source>
        <dbReference type="Proteomes" id="UP000324222"/>
    </source>
</evidence>
<reference evidence="3 4" key="1">
    <citation type="submission" date="2019-05" db="EMBL/GenBank/DDBJ databases">
        <title>Another draft genome of Portunus trituberculatus and its Hox gene families provides insights of decapod evolution.</title>
        <authorList>
            <person name="Jeong J.-H."/>
            <person name="Song I."/>
            <person name="Kim S."/>
            <person name="Choi T."/>
            <person name="Kim D."/>
            <person name="Ryu S."/>
            <person name="Kim W."/>
        </authorList>
    </citation>
    <scope>NUCLEOTIDE SEQUENCE [LARGE SCALE GENOMIC DNA]</scope>
    <source>
        <tissue evidence="3">Muscle</tissue>
    </source>
</reference>
<name>A0A5B7GQI7_PORTR</name>
<evidence type="ECO:0000256" key="2">
    <source>
        <dbReference type="SAM" id="Phobius"/>
    </source>
</evidence>
<keyword evidence="4" id="KW-1185">Reference proteome</keyword>
<gene>
    <name evidence="3" type="ORF">E2C01_053517</name>
</gene>
<comment type="caution">
    <text evidence="3">The sequence shown here is derived from an EMBL/GenBank/DDBJ whole genome shotgun (WGS) entry which is preliminary data.</text>
</comment>
<keyword evidence="2" id="KW-0472">Membrane</keyword>
<proteinExistence type="predicted"/>
<feature type="transmembrane region" description="Helical" evidence="2">
    <location>
        <begin position="6"/>
        <end position="23"/>
    </location>
</feature>
<dbReference type="Proteomes" id="UP000324222">
    <property type="component" value="Unassembled WGS sequence"/>
</dbReference>
<organism evidence="3 4">
    <name type="scientific">Portunus trituberculatus</name>
    <name type="common">Swimming crab</name>
    <name type="synonym">Neptunus trituberculatus</name>
    <dbReference type="NCBI Taxonomy" id="210409"/>
    <lineage>
        <taxon>Eukaryota</taxon>
        <taxon>Metazoa</taxon>
        <taxon>Ecdysozoa</taxon>
        <taxon>Arthropoda</taxon>
        <taxon>Crustacea</taxon>
        <taxon>Multicrustacea</taxon>
        <taxon>Malacostraca</taxon>
        <taxon>Eumalacostraca</taxon>
        <taxon>Eucarida</taxon>
        <taxon>Decapoda</taxon>
        <taxon>Pleocyemata</taxon>
        <taxon>Brachyura</taxon>
        <taxon>Eubrachyura</taxon>
        <taxon>Portunoidea</taxon>
        <taxon>Portunidae</taxon>
        <taxon>Portuninae</taxon>
        <taxon>Portunus</taxon>
    </lineage>
</organism>
<feature type="region of interest" description="Disordered" evidence="1">
    <location>
        <begin position="44"/>
        <end position="63"/>
    </location>
</feature>
<sequence length="63" mass="6886">MTAVVVVAMTVTVVMVVVAVALFQQVKRPVRFSVCHATIFKGHPQMSSHVPKAPLPSKPVNYR</sequence>
<evidence type="ECO:0000256" key="1">
    <source>
        <dbReference type="SAM" id="MobiDB-lite"/>
    </source>
</evidence>
<keyword evidence="2" id="KW-1133">Transmembrane helix</keyword>
<evidence type="ECO:0000313" key="3">
    <source>
        <dbReference type="EMBL" id="MPC59497.1"/>
    </source>
</evidence>
<dbReference type="EMBL" id="VSRR010016616">
    <property type="protein sequence ID" value="MPC59497.1"/>
    <property type="molecule type" value="Genomic_DNA"/>
</dbReference>
<accession>A0A5B7GQI7</accession>
<dbReference type="AlphaFoldDB" id="A0A5B7GQI7"/>